<feature type="compositionally biased region" description="Polar residues" evidence="1">
    <location>
        <begin position="145"/>
        <end position="170"/>
    </location>
</feature>
<reference evidence="3" key="2">
    <citation type="submission" date="2025-08" db="UniProtKB">
        <authorList>
            <consortium name="RefSeq"/>
        </authorList>
    </citation>
    <scope>IDENTIFICATION</scope>
    <source>
        <tissue evidence="3">Leaf</tissue>
    </source>
</reference>
<organism evidence="2 3">
    <name type="scientific">Raphanus sativus</name>
    <name type="common">Radish</name>
    <name type="synonym">Raphanus raphanistrum var. sativus</name>
    <dbReference type="NCBI Taxonomy" id="3726"/>
    <lineage>
        <taxon>Eukaryota</taxon>
        <taxon>Viridiplantae</taxon>
        <taxon>Streptophyta</taxon>
        <taxon>Embryophyta</taxon>
        <taxon>Tracheophyta</taxon>
        <taxon>Spermatophyta</taxon>
        <taxon>Magnoliopsida</taxon>
        <taxon>eudicotyledons</taxon>
        <taxon>Gunneridae</taxon>
        <taxon>Pentapetalae</taxon>
        <taxon>rosids</taxon>
        <taxon>malvids</taxon>
        <taxon>Brassicales</taxon>
        <taxon>Brassicaceae</taxon>
        <taxon>Brassiceae</taxon>
        <taxon>Raphanus</taxon>
    </lineage>
</organism>
<dbReference type="KEGG" id="rsz:130511198"/>
<evidence type="ECO:0000256" key="1">
    <source>
        <dbReference type="SAM" id="MobiDB-lite"/>
    </source>
</evidence>
<evidence type="ECO:0000313" key="3">
    <source>
        <dbReference type="RefSeq" id="XP_056864058.1"/>
    </source>
</evidence>
<dbReference type="GeneID" id="130511198"/>
<feature type="compositionally biased region" description="Polar residues" evidence="1">
    <location>
        <begin position="12"/>
        <end position="42"/>
    </location>
</feature>
<evidence type="ECO:0000313" key="2">
    <source>
        <dbReference type="Proteomes" id="UP000504610"/>
    </source>
</evidence>
<dbReference type="RefSeq" id="XP_056864058.1">
    <property type="nucleotide sequence ID" value="XM_057008078.1"/>
</dbReference>
<feature type="region of interest" description="Disordered" evidence="1">
    <location>
        <begin position="141"/>
        <end position="172"/>
    </location>
</feature>
<dbReference type="OrthoDB" id="10527662at2759"/>
<accession>A0A9W3DK37</accession>
<feature type="region of interest" description="Disordered" evidence="1">
    <location>
        <begin position="1"/>
        <end position="42"/>
    </location>
</feature>
<keyword evidence="2" id="KW-1185">Reference proteome</keyword>
<protein>
    <submittedName>
        <fullName evidence="3">Uncharacterized protein LOC130511198</fullName>
    </submittedName>
</protein>
<sequence length="231" mass="25463">MEEEEHLHCNSPVVSQYAAQHYGQPSSKTVSSPLQPENTSTCPVTPVHNTPVHNSGEHTILLVHKSPEHTFPVHNSIEPTTTVRTTTLPSSPSGTPPWLESPKSPPRIYRSFIYEASEHPNSPPFHHLLNQGLEIFEPISPEVPSLNNPRYDTSTRRGSITPDTSPNKSSGFAEHAASVNAFAATATSKRTPIPICNFDQSQENTAEDYKENTGDDDQETPVEEDYVELSD</sequence>
<proteinExistence type="predicted"/>
<dbReference type="AlphaFoldDB" id="A0A9W3DK37"/>
<feature type="region of interest" description="Disordered" evidence="1">
    <location>
        <begin position="184"/>
        <end position="231"/>
    </location>
</feature>
<gene>
    <name evidence="3" type="primary">LOC130511198</name>
</gene>
<name>A0A9W3DK37_RAPSA</name>
<dbReference type="Proteomes" id="UP000504610">
    <property type="component" value="Chromosome 4"/>
</dbReference>
<reference evidence="2" key="1">
    <citation type="journal article" date="2019" name="Database">
        <title>The radish genome database (RadishGD): an integrated information resource for radish genomics.</title>
        <authorList>
            <person name="Yu H.J."/>
            <person name="Baek S."/>
            <person name="Lee Y.J."/>
            <person name="Cho A."/>
            <person name="Mun J.H."/>
        </authorList>
    </citation>
    <scope>NUCLEOTIDE SEQUENCE [LARGE SCALE GENOMIC DNA]</scope>
    <source>
        <strain evidence="2">cv. WK10039</strain>
    </source>
</reference>
<feature type="compositionally biased region" description="Acidic residues" evidence="1">
    <location>
        <begin position="214"/>
        <end position="231"/>
    </location>
</feature>